<proteinExistence type="predicted"/>
<sequence length="653" mass="74102">MLAFIKNQTIFRNGIEYRVDRRTATGVQLENATTGEFSTHDLYALLAEYAKGALTIAPFNLQHQSQFPPTQVRQHAEPSTSPAAQSASRRQIDYIVKLTDECAFKGTKQQLINAIGKISQERNESVPPHVTTVYRWHKLFQQAKKDIRALFSKINSRGGKNKSRLNAEVEAIIDEKIESIFLAQKTGSAEEVHDAVSKTIALKNTTLIESEWLIVPSFRTIQRRISRLYAYDIAVARYGKREADRRYGATLASRRVSRILELVEIDHTPVDLMVVDDNRKTIGRPSITFVFDRYSRCVLGYHLSLAGHGTPAVFEALRHAMLPKSYIKDRYPDLNVTWECYGWMERLLMDNGREFHAFAVADALLNVGVISEFSGSREPNDKPFIERFNRTFNYSFIHRLPGTTLARITDRIGFKAENDACITLAELDKMIHTWILGVYHLRPHGGLGRRTPIEVWRESAAQHPPQLKANAKDLEIEFSESCVSKVQQYGIDLNTHRYASKQLSNLRCMLPEKKTSVEVKWPRHDVGHIHVWDPYEKKYFEVPNVDNDYLGLTLTQGKAAKRAIHATDAYQRTRASARDIVRDLVAKASADKKLKNRKHGANLANKTSKEMHRPTPAPDKVVLNRPNEDTSAAPAANFSGFDFEMTSDIGGDQ</sequence>
<reference evidence="3 4" key="1">
    <citation type="submission" date="2019-12" db="EMBL/GenBank/DDBJ databases">
        <title>Novel species isolated from a subtropical stream in China.</title>
        <authorList>
            <person name="Lu H."/>
        </authorList>
    </citation>
    <scope>NUCLEOTIDE SEQUENCE [LARGE SCALE GENOMIC DNA]</scope>
    <source>
        <strain evidence="3 4">FT135W</strain>
    </source>
</reference>
<dbReference type="RefSeq" id="WP_161008939.1">
    <property type="nucleotide sequence ID" value="NZ_WWCN01000016.1"/>
</dbReference>
<feature type="region of interest" description="Disordered" evidence="1">
    <location>
        <begin position="595"/>
        <end position="639"/>
    </location>
</feature>
<dbReference type="SUPFAM" id="SSF53098">
    <property type="entry name" value="Ribonuclease H-like"/>
    <property type="match status" value="1"/>
</dbReference>
<dbReference type="InterPro" id="IPR001584">
    <property type="entry name" value="Integrase_cat-core"/>
</dbReference>
<dbReference type="GO" id="GO:0015074">
    <property type="term" value="P:DNA integration"/>
    <property type="evidence" value="ECO:0007669"/>
    <property type="project" value="InterPro"/>
</dbReference>
<protein>
    <submittedName>
        <fullName evidence="3">DDE-type integrase/transposase/recombinase</fullName>
    </submittedName>
</protein>
<dbReference type="Proteomes" id="UP000479335">
    <property type="component" value="Unassembled WGS sequence"/>
</dbReference>
<organism evidence="3 4">
    <name type="scientific">Duganella flavida</name>
    <dbReference type="NCBI Taxonomy" id="2692175"/>
    <lineage>
        <taxon>Bacteria</taxon>
        <taxon>Pseudomonadati</taxon>
        <taxon>Pseudomonadota</taxon>
        <taxon>Betaproteobacteria</taxon>
        <taxon>Burkholderiales</taxon>
        <taxon>Oxalobacteraceae</taxon>
        <taxon>Telluria group</taxon>
        <taxon>Duganella</taxon>
    </lineage>
</organism>
<keyword evidence="4" id="KW-1185">Reference proteome</keyword>
<dbReference type="PROSITE" id="PS50994">
    <property type="entry name" value="INTEGRASE"/>
    <property type="match status" value="1"/>
</dbReference>
<dbReference type="AlphaFoldDB" id="A0A6L8KDE2"/>
<comment type="caution">
    <text evidence="3">The sequence shown here is derived from an EMBL/GenBank/DDBJ whole genome shotgun (WGS) entry which is preliminary data.</text>
</comment>
<feature type="region of interest" description="Disordered" evidence="1">
    <location>
        <begin position="67"/>
        <end position="87"/>
    </location>
</feature>
<evidence type="ECO:0000313" key="3">
    <source>
        <dbReference type="EMBL" id="MYM25489.1"/>
    </source>
</evidence>
<feature type="domain" description="Integrase catalytic" evidence="2">
    <location>
        <begin position="265"/>
        <end position="460"/>
    </location>
</feature>
<evidence type="ECO:0000259" key="2">
    <source>
        <dbReference type="PROSITE" id="PS50994"/>
    </source>
</evidence>
<name>A0A6L8KDE2_9BURK</name>
<dbReference type="GO" id="GO:0003676">
    <property type="term" value="F:nucleic acid binding"/>
    <property type="evidence" value="ECO:0007669"/>
    <property type="project" value="InterPro"/>
</dbReference>
<evidence type="ECO:0000256" key="1">
    <source>
        <dbReference type="SAM" id="MobiDB-lite"/>
    </source>
</evidence>
<dbReference type="InterPro" id="IPR036397">
    <property type="entry name" value="RNaseH_sf"/>
</dbReference>
<gene>
    <name evidence="3" type="ORF">GTP46_22930</name>
</gene>
<accession>A0A6L8KDE2</accession>
<dbReference type="InterPro" id="IPR012337">
    <property type="entry name" value="RNaseH-like_sf"/>
</dbReference>
<dbReference type="EMBL" id="WWCN01000016">
    <property type="protein sequence ID" value="MYM25489.1"/>
    <property type="molecule type" value="Genomic_DNA"/>
</dbReference>
<evidence type="ECO:0000313" key="4">
    <source>
        <dbReference type="Proteomes" id="UP000479335"/>
    </source>
</evidence>
<dbReference type="Gene3D" id="3.30.420.10">
    <property type="entry name" value="Ribonuclease H-like superfamily/Ribonuclease H"/>
    <property type="match status" value="1"/>
</dbReference>